<sequence>MSLVSAVAAVLAVLLLVLRHRHSLADVFFKNITNIKCLQLHNAQGDFCLQTSPAARKPVVTYCWRPLCGSSRPKYKSDPEIDVDHERIGHHPFEK</sequence>
<gene>
    <name evidence="2" type="ORF">LSINAPIS_LOCUS5949</name>
</gene>
<evidence type="ECO:0008006" key="4">
    <source>
        <dbReference type="Google" id="ProtNLM"/>
    </source>
</evidence>
<evidence type="ECO:0000313" key="3">
    <source>
        <dbReference type="Proteomes" id="UP000324832"/>
    </source>
</evidence>
<keyword evidence="3" id="KW-1185">Reference proteome</keyword>
<feature type="signal peptide" evidence="1">
    <location>
        <begin position="1"/>
        <end position="25"/>
    </location>
</feature>
<dbReference type="Proteomes" id="UP000324832">
    <property type="component" value="Unassembled WGS sequence"/>
</dbReference>
<name>A0A5E4Q7Y0_9NEOP</name>
<accession>A0A5E4Q7Y0</accession>
<protein>
    <recommendedName>
        <fullName evidence="4">Secreted protein</fullName>
    </recommendedName>
</protein>
<evidence type="ECO:0000256" key="1">
    <source>
        <dbReference type="SAM" id="SignalP"/>
    </source>
</evidence>
<organism evidence="2 3">
    <name type="scientific">Leptidea sinapis</name>
    <dbReference type="NCBI Taxonomy" id="189913"/>
    <lineage>
        <taxon>Eukaryota</taxon>
        <taxon>Metazoa</taxon>
        <taxon>Ecdysozoa</taxon>
        <taxon>Arthropoda</taxon>
        <taxon>Hexapoda</taxon>
        <taxon>Insecta</taxon>
        <taxon>Pterygota</taxon>
        <taxon>Neoptera</taxon>
        <taxon>Endopterygota</taxon>
        <taxon>Lepidoptera</taxon>
        <taxon>Glossata</taxon>
        <taxon>Ditrysia</taxon>
        <taxon>Papilionoidea</taxon>
        <taxon>Pieridae</taxon>
        <taxon>Dismorphiinae</taxon>
        <taxon>Leptidea</taxon>
    </lineage>
</organism>
<proteinExistence type="predicted"/>
<evidence type="ECO:0000313" key="2">
    <source>
        <dbReference type="EMBL" id="VVC93850.1"/>
    </source>
</evidence>
<feature type="chain" id="PRO_5023144132" description="Secreted protein" evidence="1">
    <location>
        <begin position="26"/>
        <end position="95"/>
    </location>
</feature>
<dbReference type="AlphaFoldDB" id="A0A5E4Q7Y0"/>
<dbReference type="EMBL" id="FZQP02001782">
    <property type="protein sequence ID" value="VVC93850.1"/>
    <property type="molecule type" value="Genomic_DNA"/>
</dbReference>
<reference evidence="2 3" key="1">
    <citation type="submission" date="2017-07" db="EMBL/GenBank/DDBJ databases">
        <authorList>
            <person name="Talla V."/>
            <person name="Backstrom N."/>
        </authorList>
    </citation>
    <scope>NUCLEOTIDE SEQUENCE [LARGE SCALE GENOMIC DNA]</scope>
</reference>
<dbReference type="OrthoDB" id="7314443at2759"/>
<keyword evidence="1" id="KW-0732">Signal</keyword>